<feature type="region of interest" description="Disordered" evidence="10">
    <location>
        <begin position="409"/>
        <end position="547"/>
    </location>
</feature>
<feature type="compositionally biased region" description="Acidic residues" evidence="10">
    <location>
        <begin position="431"/>
        <end position="447"/>
    </location>
</feature>
<feature type="compositionally biased region" description="Acidic residues" evidence="10">
    <location>
        <begin position="315"/>
        <end position="326"/>
    </location>
</feature>
<comment type="catalytic activity">
    <reaction evidence="7">
        <text>L-threonyl-[protein] + ATP = O-phospho-L-threonyl-[protein] + ADP + H(+)</text>
        <dbReference type="Rhea" id="RHEA:46608"/>
        <dbReference type="Rhea" id="RHEA-COMP:11060"/>
        <dbReference type="Rhea" id="RHEA-COMP:11605"/>
        <dbReference type="ChEBI" id="CHEBI:15378"/>
        <dbReference type="ChEBI" id="CHEBI:30013"/>
        <dbReference type="ChEBI" id="CHEBI:30616"/>
        <dbReference type="ChEBI" id="CHEBI:61977"/>
        <dbReference type="ChEBI" id="CHEBI:456216"/>
        <dbReference type="EC" id="2.7.11.1"/>
    </reaction>
</comment>
<evidence type="ECO:0000256" key="6">
    <source>
        <dbReference type="ARBA" id="ARBA00022840"/>
    </source>
</evidence>
<keyword evidence="2" id="KW-0723">Serine/threonine-protein kinase</keyword>
<sequence>MPRGAIPAALKKRRGKGGKARKPKAKPEPAYDSDASNVDDDDFEGWDGYKPGGYHPVKVGEVYNERYRVLQKLGWGHFSTVWRCADMADGGRIVALKVQKSASHYTEAAADEIAILDFVGDQADGMGQDIPVVRLLDTFTHNGPHGRHTCMVFELLGDNLLRLIKASRYRGVSPQTVRALTRRITRALAFLHSHCGIIHTDVKPENVLLTHSVEDLPALDQFAPRRSASSSAASAAAAGAAESGAAADRAIGSKAAPDGAAAAAAAGDEEGDEDVPEDAEYDPTTARGGAGWASSRRHHSASRSPPRSRRRPEGADSDDDNDDDDGASGRSDEPSKPKVPGVDFPATTDDEPAWIAKELAGTSMSKRLVKATRRRLKQRWARMRLAAAASPQADQADAVAAAKTAAEGLPVDDFDQSDLEDIGAAAQAALEGDDQDDEDDDDDDDSVDAALDPVAFQSAAVDLSAPRAAGAPAAAVTAAADGSEEGASHSGAPTAARPSSPMGDGEAPAAAAASSDDASSPSSPSQPDPREESKEASFRRRSADPAALPTDSWFAAAEARAAALKGEQPHGAMPLTPAEAVLLETGELDAVGCIAVRGFAAVLPTTRAEADRGSALAAVRLGRGATFPDAAWVRDAIAEEAERRAGASAANGPSEAGAGARSVQWRSALERVLLACSDVRWRNDGGRGGDDVTARRRLAAARHAWEFRVRQMGAVVVDLGNACWVDKHFTDDVQTRQYRSPEVTLGAGYDTSADVWSLGCMVFEMLTGELLFDPRKGDIDKRTRQPLWSREADHIAQIIELLGPAPRSAALAGKASGDFFTGEGALRSIPSLRFWGPAAVLHCKYRLPLAEARLAESFLVETLAFDPQQRTPAQEILQHPFIACSLSAPQLAAKSPEDWGWLTQRLLPDGKPSPAALAELEPVEHPSAFATRSDVALPGDTMHAAGSEDGASSSSRGDLTGDPDADALAELVAEFGSFAAAREAVVSMHGDEAGAALDAAAAGEAGQRLRSATEASDAQLGLVQPLGEAAVARLMAGERAEDITTEALWVTAPPSLSAAEAVAAKNFTRLALRSLTGDADAARRIKAALEAGGPVGAVATEGVAIAREYVTLCLSRAADAEAGADADDIGDDGGDGGATSDCEDAAGSDDAPDGASGDDESL</sequence>
<dbReference type="Pfam" id="PF00069">
    <property type="entry name" value="Pkinase"/>
    <property type="match status" value="2"/>
</dbReference>
<feature type="compositionally biased region" description="Acidic residues" evidence="10">
    <location>
        <begin position="1141"/>
        <end position="1162"/>
    </location>
</feature>
<evidence type="ECO:0000256" key="7">
    <source>
        <dbReference type="ARBA" id="ARBA00047899"/>
    </source>
</evidence>
<name>A0A5A8DDX8_CAFRO</name>
<evidence type="ECO:0000256" key="1">
    <source>
        <dbReference type="ARBA" id="ARBA00012513"/>
    </source>
</evidence>
<evidence type="ECO:0000256" key="2">
    <source>
        <dbReference type="ARBA" id="ARBA00022527"/>
    </source>
</evidence>
<feature type="compositionally biased region" description="Basic residues" evidence="10">
    <location>
        <begin position="295"/>
        <end position="310"/>
    </location>
</feature>
<feature type="compositionally biased region" description="Basic residues" evidence="10">
    <location>
        <begin position="10"/>
        <end position="24"/>
    </location>
</feature>
<comment type="caution">
    <text evidence="12">The sequence shown here is derived from an EMBL/GenBank/DDBJ whole genome shotgun (WGS) entry which is preliminary data.</text>
</comment>
<dbReference type="PROSITE" id="PS00108">
    <property type="entry name" value="PROTEIN_KINASE_ST"/>
    <property type="match status" value="1"/>
</dbReference>
<accession>A0A5A8DDX8</accession>
<feature type="compositionally biased region" description="Acidic residues" evidence="10">
    <location>
        <begin position="267"/>
        <end position="281"/>
    </location>
</feature>
<feature type="compositionally biased region" description="Acidic residues" evidence="10">
    <location>
        <begin position="410"/>
        <end position="421"/>
    </location>
</feature>
<organism evidence="12 13">
    <name type="scientific">Cafeteria roenbergensis</name>
    <name type="common">Marine flagellate</name>
    <dbReference type="NCBI Taxonomy" id="33653"/>
    <lineage>
        <taxon>Eukaryota</taxon>
        <taxon>Sar</taxon>
        <taxon>Stramenopiles</taxon>
        <taxon>Bigyra</taxon>
        <taxon>Opalozoa</taxon>
        <taxon>Bicosoecida</taxon>
        <taxon>Cafeteriaceae</taxon>
        <taxon>Cafeteria</taxon>
    </lineage>
</organism>
<reference evidence="12 13" key="1">
    <citation type="submission" date="2019-07" db="EMBL/GenBank/DDBJ databases">
        <title>Genomes of Cafeteria roenbergensis.</title>
        <authorList>
            <person name="Fischer M.G."/>
            <person name="Hackl T."/>
            <person name="Roman M."/>
        </authorList>
    </citation>
    <scope>NUCLEOTIDE SEQUENCE [LARGE SCALE GENOMIC DNA]</scope>
    <source>
        <strain evidence="12 13">RCC970-E3</strain>
    </source>
</reference>
<evidence type="ECO:0000256" key="10">
    <source>
        <dbReference type="SAM" id="MobiDB-lite"/>
    </source>
</evidence>
<dbReference type="EMBL" id="VLTL01000075">
    <property type="protein sequence ID" value="KAA0162787.1"/>
    <property type="molecule type" value="Genomic_DNA"/>
</dbReference>
<dbReference type="PANTHER" id="PTHR47634">
    <property type="entry name" value="PROTEIN KINASE DOMAIN-CONTAINING PROTEIN-RELATED"/>
    <property type="match status" value="1"/>
</dbReference>
<feature type="region of interest" description="Disordered" evidence="10">
    <location>
        <begin position="1122"/>
        <end position="1162"/>
    </location>
</feature>
<evidence type="ECO:0000259" key="11">
    <source>
        <dbReference type="PROSITE" id="PS50011"/>
    </source>
</evidence>
<keyword evidence="5" id="KW-0418">Kinase</keyword>
<dbReference type="FunFam" id="1.10.510.10:FF:000275">
    <property type="entry name" value="SRSF protein kinase 2 isoform X3"/>
    <property type="match status" value="1"/>
</dbReference>
<dbReference type="GO" id="GO:0050684">
    <property type="term" value="P:regulation of mRNA processing"/>
    <property type="evidence" value="ECO:0007669"/>
    <property type="project" value="TreeGrafter"/>
</dbReference>
<dbReference type="InterPro" id="IPR017441">
    <property type="entry name" value="Protein_kinase_ATP_BS"/>
</dbReference>
<dbReference type="PROSITE" id="PS50011">
    <property type="entry name" value="PROTEIN_KINASE_DOM"/>
    <property type="match status" value="1"/>
</dbReference>
<evidence type="ECO:0000256" key="4">
    <source>
        <dbReference type="ARBA" id="ARBA00022741"/>
    </source>
</evidence>
<feature type="compositionally biased region" description="Acidic residues" evidence="10">
    <location>
        <begin position="1122"/>
        <end position="1134"/>
    </location>
</feature>
<dbReference type="Gene3D" id="1.10.510.10">
    <property type="entry name" value="Transferase(Phosphotransferase) domain 1"/>
    <property type="match status" value="2"/>
</dbReference>
<dbReference type="GO" id="GO:0004674">
    <property type="term" value="F:protein serine/threonine kinase activity"/>
    <property type="evidence" value="ECO:0007669"/>
    <property type="project" value="UniProtKB-KW"/>
</dbReference>
<feature type="compositionally biased region" description="Low complexity" evidence="10">
    <location>
        <begin position="944"/>
        <end position="957"/>
    </location>
</feature>
<dbReference type="InterPro" id="IPR000719">
    <property type="entry name" value="Prot_kinase_dom"/>
</dbReference>
<keyword evidence="4 9" id="KW-0547">Nucleotide-binding</keyword>
<dbReference type="EC" id="2.7.11.1" evidence="1"/>
<dbReference type="InterPro" id="IPR008271">
    <property type="entry name" value="Ser/Thr_kinase_AS"/>
</dbReference>
<feature type="binding site" evidence="9">
    <location>
        <position position="97"/>
    </location>
    <ligand>
        <name>ATP</name>
        <dbReference type="ChEBI" id="CHEBI:30616"/>
    </ligand>
</feature>
<evidence type="ECO:0000256" key="9">
    <source>
        <dbReference type="PROSITE-ProRule" id="PRU10141"/>
    </source>
</evidence>
<feature type="compositionally biased region" description="Basic and acidic residues" evidence="10">
    <location>
        <begin position="528"/>
        <end position="543"/>
    </location>
</feature>
<dbReference type="SMART" id="SM00220">
    <property type="entry name" value="S_TKc"/>
    <property type="match status" value="1"/>
</dbReference>
<comment type="catalytic activity">
    <reaction evidence="8">
        <text>L-seryl-[protein] + ATP = O-phospho-L-seryl-[protein] + ADP + H(+)</text>
        <dbReference type="Rhea" id="RHEA:17989"/>
        <dbReference type="Rhea" id="RHEA-COMP:9863"/>
        <dbReference type="Rhea" id="RHEA-COMP:11604"/>
        <dbReference type="ChEBI" id="CHEBI:15378"/>
        <dbReference type="ChEBI" id="CHEBI:29999"/>
        <dbReference type="ChEBI" id="CHEBI:30616"/>
        <dbReference type="ChEBI" id="CHEBI:83421"/>
        <dbReference type="ChEBI" id="CHEBI:456216"/>
        <dbReference type="EC" id="2.7.11.1"/>
    </reaction>
</comment>
<dbReference type="Gene3D" id="3.30.200.20">
    <property type="entry name" value="Phosphorylase Kinase, domain 1"/>
    <property type="match status" value="1"/>
</dbReference>
<protein>
    <recommendedName>
        <fullName evidence="1">non-specific serine/threonine protein kinase</fullName>
        <ecNumber evidence="1">2.7.11.1</ecNumber>
    </recommendedName>
</protein>
<dbReference type="GO" id="GO:0005524">
    <property type="term" value="F:ATP binding"/>
    <property type="evidence" value="ECO:0007669"/>
    <property type="project" value="UniProtKB-UniRule"/>
</dbReference>
<feature type="domain" description="Protein kinase" evidence="11">
    <location>
        <begin position="67"/>
        <end position="882"/>
    </location>
</feature>
<dbReference type="AlphaFoldDB" id="A0A5A8DDX8"/>
<dbReference type="SUPFAM" id="SSF56112">
    <property type="entry name" value="Protein kinase-like (PK-like)"/>
    <property type="match status" value="1"/>
</dbReference>
<dbReference type="GO" id="GO:0000245">
    <property type="term" value="P:spliceosomal complex assembly"/>
    <property type="evidence" value="ECO:0007669"/>
    <property type="project" value="TreeGrafter"/>
</dbReference>
<evidence type="ECO:0000256" key="8">
    <source>
        <dbReference type="ARBA" id="ARBA00048679"/>
    </source>
</evidence>
<feature type="region of interest" description="Disordered" evidence="10">
    <location>
        <begin position="938"/>
        <end position="963"/>
    </location>
</feature>
<feature type="region of interest" description="Disordered" evidence="10">
    <location>
        <begin position="260"/>
        <end position="350"/>
    </location>
</feature>
<evidence type="ECO:0000313" key="12">
    <source>
        <dbReference type="EMBL" id="KAA0162787.1"/>
    </source>
</evidence>
<dbReference type="Proteomes" id="UP000324907">
    <property type="component" value="Unassembled WGS sequence"/>
</dbReference>
<proteinExistence type="predicted"/>
<dbReference type="PROSITE" id="PS00107">
    <property type="entry name" value="PROTEIN_KINASE_ATP"/>
    <property type="match status" value="1"/>
</dbReference>
<dbReference type="InterPro" id="IPR051334">
    <property type="entry name" value="SRPK"/>
</dbReference>
<gene>
    <name evidence="12" type="ORF">FNF28_04544</name>
</gene>
<feature type="compositionally biased region" description="Low complexity" evidence="10">
    <location>
        <begin position="465"/>
        <end position="480"/>
    </location>
</feature>
<evidence type="ECO:0000256" key="3">
    <source>
        <dbReference type="ARBA" id="ARBA00022679"/>
    </source>
</evidence>
<dbReference type="FunFam" id="3.30.200.20:FF:000770">
    <property type="entry name" value="SRSF protein kinase 2"/>
    <property type="match status" value="1"/>
</dbReference>
<evidence type="ECO:0000313" key="13">
    <source>
        <dbReference type="Proteomes" id="UP000324907"/>
    </source>
</evidence>
<feature type="region of interest" description="Disordered" evidence="10">
    <location>
        <begin position="1"/>
        <end position="39"/>
    </location>
</feature>
<evidence type="ECO:0000256" key="5">
    <source>
        <dbReference type="ARBA" id="ARBA00022777"/>
    </source>
</evidence>
<feature type="compositionally biased region" description="Low complexity" evidence="10">
    <location>
        <begin position="507"/>
        <end position="525"/>
    </location>
</feature>
<keyword evidence="6 9" id="KW-0067">ATP-binding</keyword>
<dbReference type="PANTHER" id="PTHR47634:SF9">
    <property type="entry name" value="PROTEIN KINASE DOMAIN-CONTAINING PROTEIN-RELATED"/>
    <property type="match status" value="1"/>
</dbReference>
<dbReference type="InterPro" id="IPR011009">
    <property type="entry name" value="Kinase-like_dom_sf"/>
</dbReference>
<keyword evidence="3" id="KW-0808">Transferase</keyword>